<dbReference type="STRING" id="1830138.SAMN05443507_1377"/>
<reference evidence="3" key="1">
    <citation type="submission" date="2016-11" db="EMBL/GenBank/DDBJ databases">
        <authorList>
            <person name="Varghese N."/>
            <person name="Submissions S."/>
        </authorList>
    </citation>
    <scope>NUCLEOTIDE SEQUENCE [LARGE SCALE GENOMIC DNA]</scope>
    <source>
        <strain evidence="3">USBA-503</strain>
    </source>
</reference>
<dbReference type="AlphaFoldDB" id="A0A1M6XSX8"/>
<dbReference type="RefSeq" id="WP_072875322.1">
    <property type="nucleotide sequence ID" value="NZ_FRAF01000037.1"/>
</dbReference>
<dbReference type="EMBL" id="FRAF01000037">
    <property type="protein sequence ID" value="SHL09008.1"/>
    <property type="molecule type" value="Genomic_DNA"/>
</dbReference>
<keyword evidence="1" id="KW-1133">Transmembrane helix</keyword>
<dbReference type="Proteomes" id="UP000184016">
    <property type="component" value="Unassembled WGS sequence"/>
</dbReference>
<evidence type="ECO:0000256" key="1">
    <source>
        <dbReference type="SAM" id="Phobius"/>
    </source>
</evidence>
<keyword evidence="1" id="KW-0472">Membrane</keyword>
<keyword evidence="3" id="KW-1185">Reference proteome</keyword>
<evidence type="ECO:0000313" key="3">
    <source>
        <dbReference type="Proteomes" id="UP000184016"/>
    </source>
</evidence>
<accession>A0A1M6XSX8</accession>
<gene>
    <name evidence="2" type="ORF">SAMN05443507_1377</name>
</gene>
<evidence type="ECO:0000313" key="2">
    <source>
        <dbReference type="EMBL" id="SHL09008.1"/>
    </source>
</evidence>
<name>A0A1M6XSX8_9BACL</name>
<keyword evidence="1" id="KW-0812">Transmembrane</keyword>
<feature type="transmembrane region" description="Helical" evidence="1">
    <location>
        <begin position="41"/>
        <end position="59"/>
    </location>
</feature>
<sequence>MKHGCQVALSVAVAVLVLPEWFSFCSGADIWIPISLQECRVAGVAALMAGFTFTGMKFVRKRVKIFERCK</sequence>
<protein>
    <submittedName>
        <fullName evidence="2">Uncharacterized protein</fullName>
    </submittedName>
</protein>
<organism evidence="2 3">
    <name type="scientific">Alicyclobacillus tolerans</name>
    <dbReference type="NCBI Taxonomy" id="90970"/>
    <lineage>
        <taxon>Bacteria</taxon>
        <taxon>Bacillati</taxon>
        <taxon>Bacillota</taxon>
        <taxon>Bacilli</taxon>
        <taxon>Bacillales</taxon>
        <taxon>Alicyclobacillaceae</taxon>
        <taxon>Alicyclobacillus</taxon>
    </lineage>
</organism>
<proteinExistence type="predicted"/>